<evidence type="ECO:0000313" key="12">
    <source>
        <dbReference type="Proteomes" id="UP001652582"/>
    </source>
</evidence>
<dbReference type="GO" id="GO:0000070">
    <property type="term" value="P:mitotic sister chromatid segregation"/>
    <property type="evidence" value="ECO:0007669"/>
    <property type="project" value="TreeGrafter"/>
</dbReference>
<evidence type="ECO:0000256" key="4">
    <source>
        <dbReference type="ARBA" id="ARBA00022454"/>
    </source>
</evidence>
<evidence type="ECO:0000256" key="8">
    <source>
        <dbReference type="ARBA" id="ARBA00023306"/>
    </source>
</evidence>
<dbReference type="GO" id="GO:0005634">
    <property type="term" value="C:nucleus"/>
    <property type="evidence" value="ECO:0007669"/>
    <property type="project" value="UniProtKB-SubCell"/>
</dbReference>
<evidence type="ECO:0000256" key="1">
    <source>
        <dbReference type="ARBA" id="ARBA00004123"/>
    </source>
</evidence>
<dbReference type="PANTHER" id="PTHR16040:SF7">
    <property type="entry name" value="AUSTRALIN, ISOFORM A-RELATED"/>
    <property type="match status" value="1"/>
</dbReference>
<dbReference type="GO" id="GO:0032133">
    <property type="term" value="C:chromosome passenger complex"/>
    <property type="evidence" value="ECO:0007669"/>
    <property type="project" value="TreeGrafter"/>
</dbReference>
<evidence type="ECO:0000256" key="9">
    <source>
        <dbReference type="ARBA" id="ARBA00023328"/>
    </source>
</evidence>
<feature type="compositionally biased region" description="Low complexity" evidence="10">
    <location>
        <begin position="125"/>
        <end position="140"/>
    </location>
</feature>
<dbReference type="RefSeq" id="XP_023952370.2">
    <property type="nucleotide sequence ID" value="XM_024096602.2"/>
</dbReference>
<dbReference type="GeneID" id="112056217"/>
<evidence type="ECO:0000256" key="10">
    <source>
        <dbReference type="SAM" id="MobiDB-lite"/>
    </source>
</evidence>
<evidence type="ECO:0000313" key="13">
    <source>
        <dbReference type="RefSeq" id="XP_023952370.2"/>
    </source>
</evidence>
<dbReference type="KEGG" id="bany:112056217"/>
<accession>A0A6J1NXP6</accession>
<evidence type="ECO:0000256" key="5">
    <source>
        <dbReference type="ARBA" id="ARBA00022618"/>
    </source>
</evidence>
<sequence length="288" mass="31604">MPRTKRPVRKQEQAPEHVEALTKIDKAVTEWKKKFDAKALVEIKNIEISFRIYLGAISVSDLNKTVGQLKATPTKQSTARHSSRAVSHDDGYLSAHSTDGSAGKNTKTIAPPTTSRTGGRRSRSADASARSIKTTSSSRATTHRRRSRSVYKTPAAPAHPAHPAYPASVYKTPAYNKNAPLQYPAITPKVAPNTALALLRQPRQGEMVFSMSGSPLMASTYNTMKPNEKAHCNIVLQDGTMLSLQPQQLRPSEHSIPFSLMDNTVLNQLKTLKDNLDKVVKLGEKVID</sequence>
<evidence type="ECO:0000256" key="2">
    <source>
        <dbReference type="ARBA" id="ARBA00004584"/>
    </source>
</evidence>
<feature type="region of interest" description="Disordered" evidence="10">
    <location>
        <begin position="71"/>
        <end position="164"/>
    </location>
</feature>
<proteinExistence type="inferred from homology"/>
<dbReference type="Pfam" id="PF10512">
    <property type="entry name" value="Borealin"/>
    <property type="match status" value="1"/>
</dbReference>
<dbReference type="GO" id="GO:0051301">
    <property type="term" value="P:cell division"/>
    <property type="evidence" value="ECO:0007669"/>
    <property type="project" value="UniProtKB-KW"/>
</dbReference>
<dbReference type="PANTHER" id="PTHR16040">
    <property type="entry name" value="AUSTRALIN, ISOFORM A-RELATED"/>
    <property type="match status" value="1"/>
</dbReference>
<feature type="compositionally biased region" description="Low complexity" evidence="10">
    <location>
        <begin position="154"/>
        <end position="164"/>
    </location>
</feature>
<dbReference type="GO" id="GO:0000775">
    <property type="term" value="C:chromosome, centromeric region"/>
    <property type="evidence" value="ECO:0007669"/>
    <property type="project" value="UniProtKB-SubCell"/>
</dbReference>
<dbReference type="InterPro" id="IPR046466">
    <property type="entry name" value="Borealin_C"/>
</dbReference>
<dbReference type="GO" id="GO:0051233">
    <property type="term" value="C:spindle midzone"/>
    <property type="evidence" value="ECO:0007669"/>
    <property type="project" value="TreeGrafter"/>
</dbReference>
<name>A0A6J1NXP6_BICAN</name>
<feature type="compositionally biased region" description="Polar residues" evidence="10">
    <location>
        <begin position="95"/>
        <end position="112"/>
    </location>
</feature>
<dbReference type="OrthoDB" id="6360905at2759"/>
<keyword evidence="7" id="KW-0539">Nucleus</keyword>
<evidence type="ECO:0000256" key="7">
    <source>
        <dbReference type="ARBA" id="ARBA00023242"/>
    </source>
</evidence>
<reference evidence="13" key="2">
    <citation type="submission" date="2025-08" db="UniProtKB">
        <authorList>
            <consortium name="RefSeq"/>
        </authorList>
    </citation>
    <scope>IDENTIFICATION</scope>
</reference>
<evidence type="ECO:0000256" key="6">
    <source>
        <dbReference type="ARBA" id="ARBA00022776"/>
    </source>
</evidence>
<evidence type="ECO:0000256" key="3">
    <source>
        <dbReference type="ARBA" id="ARBA00009914"/>
    </source>
</evidence>
<comment type="subcellular location">
    <subcellularLocation>
        <location evidence="2">Chromosome</location>
        <location evidence="2">Centromere</location>
    </subcellularLocation>
    <subcellularLocation>
        <location evidence="1">Nucleus</location>
    </subcellularLocation>
</comment>
<keyword evidence="9" id="KW-0137">Centromere</keyword>
<feature type="domain" description="Borealin C-terminal" evidence="11">
    <location>
        <begin position="145"/>
        <end position="281"/>
    </location>
</feature>
<gene>
    <name evidence="13" type="primary">LOC112056217</name>
</gene>
<protein>
    <submittedName>
        <fullName evidence="13">Borealin isoform X1</fullName>
    </submittedName>
</protein>
<comment type="similarity">
    <text evidence="3">Belongs to the borealin family.</text>
</comment>
<keyword evidence="4" id="KW-0158">Chromosome</keyword>
<keyword evidence="8" id="KW-0131">Cell cycle</keyword>
<organism evidence="12 13">
    <name type="scientific">Bicyclus anynana</name>
    <name type="common">Squinting bush brown butterfly</name>
    <dbReference type="NCBI Taxonomy" id="110368"/>
    <lineage>
        <taxon>Eukaryota</taxon>
        <taxon>Metazoa</taxon>
        <taxon>Ecdysozoa</taxon>
        <taxon>Arthropoda</taxon>
        <taxon>Hexapoda</taxon>
        <taxon>Insecta</taxon>
        <taxon>Pterygota</taxon>
        <taxon>Neoptera</taxon>
        <taxon>Endopterygota</taxon>
        <taxon>Lepidoptera</taxon>
        <taxon>Glossata</taxon>
        <taxon>Ditrysia</taxon>
        <taxon>Papilionoidea</taxon>
        <taxon>Nymphalidae</taxon>
        <taxon>Satyrinae</taxon>
        <taxon>Satyrini</taxon>
        <taxon>Mycalesina</taxon>
        <taxon>Bicyclus</taxon>
    </lineage>
</organism>
<dbReference type="Proteomes" id="UP001652582">
    <property type="component" value="Chromosome 2"/>
</dbReference>
<feature type="compositionally biased region" description="Polar residues" evidence="10">
    <location>
        <begin position="71"/>
        <end position="80"/>
    </location>
</feature>
<keyword evidence="12" id="KW-1185">Reference proteome</keyword>
<reference evidence="12" key="1">
    <citation type="submission" date="2025-05" db="UniProtKB">
        <authorList>
            <consortium name="RefSeq"/>
        </authorList>
    </citation>
    <scope>NUCLEOTIDE SEQUENCE [LARGE SCALE GENOMIC DNA]</scope>
</reference>
<keyword evidence="6" id="KW-0498">Mitosis</keyword>
<keyword evidence="5" id="KW-0132">Cell division</keyword>
<evidence type="ECO:0000259" key="11">
    <source>
        <dbReference type="Pfam" id="PF10512"/>
    </source>
</evidence>
<dbReference type="InterPro" id="IPR018867">
    <property type="entry name" value="Cell_div_borealin"/>
</dbReference>
<dbReference type="AlphaFoldDB" id="A0A6J1NXP6"/>